<evidence type="ECO:0000256" key="2">
    <source>
        <dbReference type="SAM" id="SignalP"/>
    </source>
</evidence>
<keyword evidence="2" id="KW-0732">Signal</keyword>
<feature type="region of interest" description="Disordered" evidence="1">
    <location>
        <begin position="205"/>
        <end position="228"/>
    </location>
</feature>
<proteinExistence type="predicted"/>
<dbReference type="STRING" id="178035.A0A154P3I1"/>
<dbReference type="Proteomes" id="UP000076502">
    <property type="component" value="Unassembled WGS sequence"/>
</dbReference>
<dbReference type="AlphaFoldDB" id="A0A154P3I1"/>
<accession>A0A154P3I1</accession>
<keyword evidence="4" id="KW-1185">Reference proteome</keyword>
<evidence type="ECO:0000313" key="4">
    <source>
        <dbReference type="Proteomes" id="UP000076502"/>
    </source>
</evidence>
<name>A0A154P3I1_DUFNO</name>
<organism evidence="3 4">
    <name type="scientific">Dufourea novaeangliae</name>
    <name type="common">Sweat bee</name>
    <dbReference type="NCBI Taxonomy" id="178035"/>
    <lineage>
        <taxon>Eukaryota</taxon>
        <taxon>Metazoa</taxon>
        <taxon>Ecdysozoa</taxon>
        <taxon>Arthropoda</taxon>
        <taxon>Hexapoda</taxon>
        <taxon>Insecta</taxon>
        <taxon>Pterygota</taxon>
        <taxon>Neoptera</taxon>
        <taxon>Endopterygota</taxon>
        <taxon>Hymenoptera</taxon>
        <taxon>Apocrita</taxon>
        <taxon>Aculeata</taxon>
        <taxon>Apoidea</taxon>
        <taxon>Anthophila</taxon>
        <taxon>Halictidae</taxon>
        <taxon>Rophitinae</taxon>
        <taxon>Dufourea</taxon>
    </lineage>
</organism>
<dbReference type="EMBL" id="KQ434796">
    <property type="protein sequence ID" value="KZC05690.1"/>
    <property type="molecule type" value="Genomic_DNA"/>
</dbReference>
<protein>
    <submittedName>
        <fullName evidence="3">Uncharacterized protein</fullName>
    </submittedName>
</protein>
<feature type="chain" id="PRO_5007599235" evidence="2">
    <location>
        <begin position="23"/>
        <end position="280"/>
    </location>
</feature>
<reference evidence="3 4" key="1">
    <citation type="submission" date="2015-07" db="EMBL/GenBank/DDBJ databases">
        <title>The genome of Dufourea novaeangliae.</title>
        <authorList>
            <person name="Pan H."/>
            <person name="Kapheim K."/>
        </authorList>
    </citation>
    <scope>NUCLEOTIDE SEQUENCE [LARGE SCALE GENOMIC DNA]</scope>
    <source>
        <strain evidence="3">0120121106</strain>
        <tissue evidence="3">Whole body</tissue>
    </source>
</reference>
<feature type="compositionally biased region" description="Acidic residues" evidence="1">
    <location>
        <begin position="216"/>
        <end position="225"/>
    </location>
</feature>
<evidence type="ECO:0000313" key="3">
    <source>
        <dbReference type="EMBL" id="KZC05690.1"/>
    </source>
</evidence>
<evidence type="ECO:0000256" key="1">
    <source>
        <dbReference type="SAM" id="MobiDB-lite"/>
    </source>
</evidence>
<feature type="signal peptide" evidence="2">
    <location>
        <begin position="1"/>
        <end position="22"/>
    </location>
</feature>
<sequence length="280" mass="31859">MRTVAVWTAFVLAYSSSPLVAGIRYIDPISTQSGTTTGDIAEKRVDLTEPTCEELRAMWRYTKRQSRAAKTTTGYSLYSDPFSYNMWNRNSERAKPPLNYRGRFAARARNRAAGSTPIYGRIVHKTPAGSRLRNGMRHSLRPLDKIPPFYGTINSYPTSPRRRITNFRTMGGGSPALAQVPQAGSFQHLKELLRAERIRELQEQHKAEEMAGNTSDSEESTDDEYQSPMQQYRKQFSKTTLRIPTKANYEFGQGRYPSNVPNIGQAWSRSGPQSREYMLR</sequence>
<dbReference type="OrthoDB" id="6376425at2759"/>
<gene>
    <name evidence="3" type="ORF">WN55_04630</name>
</gene>